<keyword evidence="5" id="KW-0812">Transmembrane</keyword>
<feature type="binding site" evidence="3">
    <location>
        <position position="306"/>
    </location>
    <ligand>
        <name>Zn(2+)</name>
        <dbReference type="ChEBI" id="CHEBI:29105"/>
        <label>2</label>
    </ligand>
</feature>
<accession>A0A1D2N1P6</accession>
<evidence type="ECO:0000256" key="1">
    <source>
        <dbReference type="ARBA" id="ARBA00012647"/>
    </source>
</evidence>
<dbReference type="PANTHER" id="PTHR11596">
    <property type="entry name" value="ALKALINE PHOSPHATASE"/>
    <property type="match status" value="1"/>
</dbReference>
<organism evidence="6 7">
    <name type="scientific">Orchesella cincta</name>
    <name type="common">Springtail</name>
    <name type="synonym">Podura cincta</name>
    <dbReference type="NCBI Taxonomy" id="48709"/>
    <lineage>
        <taxon>Eukaryota</taxon>
        <taxon>Metazoa</taxon>
        <taxon>Ecdysozoa</taxon>
        <taxon>Arthropoda</taxon>
        <taxon>Hexapoda</taxon>
        <taxon>Collembola</taxon>
        <taxon>Entomobryomorpha</taxon>
        <taxon>Entomobryoidea</taxon>
        <taxon>Orchesellidae</taxon>
        <taxon>Orchesellinae</taxon>
        <taxon>Orchesella</taxon>
    </lineage>
</organism>
<dbReference type="CDD" id="cd16012">
    <property type="entry name" value="ALP"/>
    <property type="match status" value="1"/>
</dbReference>
<feature type="binding site" evidence="3">
    <location>
        <position position="216"/>
    </location>
    <ligand>
        <name>Zn(2+)</name>
        <dbReference type="ChEBI" id="CHEBI:29105"/>
        <label>2</label>
    </ligand>
</feature>
<reference evidence="6 7" key="1">
    <citation type="journal article" date="2016" name="Genome Biol. Evol.">
        <title>Gene Family Evolution Reflects Adaptation to Soil Environmental Stressors in the Genome of the Collembolan Orchesella cincta.</title>
        <authorList>
            <person name="Faddeeva-Vakhrusheva A."/>
            <person name="Derks M.F."/>
            <person name="Anvar S.Y."/>
            <person name="Agamennone V."/>
            <person name="Suring W."/>
            <person name="Smit S."/>
            <person name="van Straalen N.M."/>
            <person name="Roelofs D."/>
        </authorList>
    </citation>
    <scope>NUCLEOTIDE SEQUENCE [LARGE SCALE GENOMIC DNA]</scope>
    <source>
        <tissue evidence="6">Mixed pool</tissue>
    </source>
</reference>
<evidence type="ECO:0000256" key="3">
    <source>
        <dbReference type="PIRSR" id="PIRSR601952-2"/>
    </source>
</evidence>
<feature type="binding site" evidence="3">
    <location>
        <position position="217"/>
    </location>
    <ligand>
        <name>Zn(2+)</name>
        <dbReference type="ChEBI" id="CHEBI:29105"/>
        <label>2</label>
    </ligand>
</feature>
<dbReference type="EMBL" id="LJIJ01000297">
    <property type="protein sequence ID" value="ODM99141.1"/>
    <property type="molecule type" value="Genomic_DNA"/>
</dbReference>
<comment type="cofactor">
    <cofactor evidence="3">
        <name>Mg(2+)</name>
        <dbReference type="ChEBI" id="CHEBI:18420"/>
    </cofactor>
    <text evidence="3">Binds 1 Mg(2+) ion.</text>
</comment>
<dbReference type="GO" id="GO:0046872">
    <property type="term" value="F:metal ion binding"/>
    <property type="evidence" value="ECO:0007669"/>
    <property type="project" value="UniProtKB-KW"/>
</dbReference>
<name>A0A1D2N1P6_ORCCI</name>
<feature type="binding site" evidence="3">
    <location>
        <position position="12"/>
    </location>
    <ligand>
        <name>Mg(2+)</name>
        <dbReference type="ChEBI" id="CHEBI:18420"/>
    </ligand>
</feature>
<dbReference type="PRINTS" id="PR00113">
    <property type="entry name" value="ALKPHPHTASE"/>
</dbReference>
<feature type="transmembrane region" description="Helical" evidence="5">
    <location>
        <begin position="370"/>
        <end position="389"/>
    </location>
</feature>
<proteinExistence type="inferred from homology"/>
<keyword evidence="5" id="KW-1133">Transmembrane helix</keyword>
<keyword evidence="3" id="KW-0862">Zinc</keyword>
<feature type="binding site" evidence="3">
    <location>
        <position position="14"/>
    </location>
    <ligand>
        <name>Mg(2+)</name>
        <dbReference type="ChEBI" id="CHEBI:18420"/>
    </ligand>
</feature>
<evidence type="ECO:0000313" key="7">
    <source>
        <dbReference type="Proteomes" id="UP000094527"/>
    </source>
</evidence>
<dbReference type="InterPro" id="IPR001952">
    <property type="entry name" value="Alkaline_phosphatase"/>
</dbReference>
<dbReference type="AlphaFoldDB" id="A0A1D2N1P6"/>
<dbReference type="STRING" id="48709.A0A1D2N1P6"/>
<gene>
    <name evidence="6" type="ORF">Ocin01_07544</name>
</gene>
<dbReference type="Pfam" id="PF00245">
    <property type="entry name" value="Alk_phosphatase"/>
    <property type="match status" value="1"/>
</dbReference>
<dbReference type="EC" id="3.1.3.1" evidence="1"/>
<keyword evidence="2" id="KW-0597">Phosphoprotein</keyword>
<evidence type="ECO:0000256" key="5">
    <source>
        <dbReference type="SAM" id="Phobius"/>
    </source>
</evidence>
<dbReference type="OMA" id="GVHEQTH"/>
<dbReference type="GO" id="GO:0004035">
    <property type="term" value="F:alkaline phosphatase activity"/>
    <property type="evidence" value="ECO:0007669"/>
    <property type="project" value="UniProtKB-EC"/>
</dbReference>
<keyword evidence="3" id="KW-0479">Metal-binding</keyword>
<keyword evidence="3" id="KW-0460">Magnesium</keyword>
<comment type="cofactor">
    <cofactor evidence="3">
        <name>Zn(2+)</name>
        <dbReference type="ChEBI" id="CHEBI:29105"/>
    </cofactor>
    <text evidence="3">Binds 2 Zn(2+) ions.</text>
</comment>
<dbReference type="SUPFAM" id="SSF53649">
    <property type="entry name" value="Alkaline phosphatase-like"/>
    <property type="match status" value="1"/>
</dbReference>
<sequence>MLGLVTTTRITHATPAAAYGHSAHRDWECDSKIPEAELKKGCKDLGRQLIEDEPGKNINIILGGGEQVLRASINDSKSGACSRTDRRDLVWDWMKTQRELKRKYKFVKDKEQLLSADNDSYILGLFANSHMPYDKDRQAGDNGHPSLSEMVGKAIDVLEQNENGYLLIVEGGRIDHANHDNLAKIALEETVALDAAIEMTKQRVNLKDTLLVVTADHSHSMSINGYPKRGNPIEGVADVTPEGFAYQTLSYINGPGYNYHRVLNQQEKENDTLKSIHTWRNLNTTENLHGRYEPHHAGFWMDYETHGGEDVPVYAIGPMAHLFHGVHEQTHVPFTIAYSTCIGPYASKCRSDKSNRVIGSHSVSTHLPEFGALTIFAGFLSVFISNYNVMYF</sequence>
<dbReference type="InterPro" id="IPR017850">
    <property type="entry name" value="Alkaline_phosphatase_core_sf"/>
</dbReference>
<comment type="caution">
    <text evidence="6">The sequence shown here is derived from an EMBL/GenBank/DDBJ whole genome shotgun (WGS) entry which is preliminary data.</text>
</comment>
<dbReference type="Proteomes" id="UP000094527">
    <property type="component" value="Unassembled WGS sequence"/>
</dbReference>
<comment type="similarity">
    <text evidence="4">Belongs to the alkaline phosphatase family.</text>
</comment>
<keyword evidence="5" id="KW-0472">Membrane</keyword>
<dbReference type="PANTHER" id="PTHR11596:SF5">
    <property type="entry name" value="ALKALINE PHOSPHATASE"/>
    <property type="match status" value="1"/>
</dbReference>
<dbReference type="OrthoDB" id="5818554at2759"/>
<keyword evidence="7" id="KW-1185">Reference proteome</keyword>
<protein>
    <recommendedName>
        <fullName evidence="1">alkaline phosphatase</fullName>
        <ecNumber evidence="1">3.1.3.1</ecNumber>
    </recommendedName>
</protein>
<feature type="binding site" evidence="3">
    <location>
        <position position="179"/>
    </location>
    <ligand>
        <name>Zn(2+)</name>
        <dbReference type="ChEBI" id="CHEBI:29105"/>
        <label>2</label>
    </ligand>
</feature>
<dbReference type="Gene3D" id="3.40.720.10">
    <property type="entry name" value="Alkaline Phosphatase, subunit A"/>
    <property type="match status" value="1"/>
</dbReference>
<evidence type="ECO:0000313" key="6">
    <source>
        <dbReference type="EMBL" id="ODM99141.1"/>
    </source>
</evidence>
<evidence type="ECO:0000256" key="4">
    <source>
        <dbReference type="RuleBase" id="RU003946"/>
    </source>
</evidence>
<evidence type="ECO:0000256" key="2">
    <source>
        <dbReference type="ARBA" id="ARBA00022553"/>
    </source>
</evidence>
<dbReference type="SMART" id="SM00098">
    <property type="entry name" value="alkPPc"/>
    <property type="match status" value="1"/>
</dbReference>
<feature type="binding site" evidence="3">
    <location>
        <position position="170"/>
    </location>
    <ligand>
        <name>Mg(2+)</name>
        <dbReference type="ChEBI" id="CHEBI:18420"/>
    </ligand>
</feature>
<feature type="binding site" evidence="3">
    <location>
        <position position="175"/>
    </location>
    <ligand>
        <name>Mg(2+)</name>
        <dbReference type="ChEBI" id="CHEBI:18420"/>
    </ligand>
</feature>